<protein>
    <submittedName>
        <fullName evidence="14">Fatty acid desaturase</fullName>
    </submittedName>
</protein>
<keyword evidence="5" id="KW-0276">Fatty acid metabolism</keyword>
<evidence type="ECO:0000256" key="3">
    <source>
        <dbReference type="ARBA" id="ARBA00022516"/>
    </source>
</evidence>
<dbReference type="GO" id="GO:0006633">
    <property type="term" value="P:fatty acid biosynthetic process"/>
    <property type="evidence" value="ECO:0007669"/>
    <property type="project" value="UniProtKB-KW"/>
</dbReference>
<evidence type="ECO:0000313" key="15">
    <source>
        <dbReference type="Proteomes" id="UP000011910"/>
    </source>
</evidence>
<feature type="transmembrane region" description="Helical" evidence="12">
    <location>
        <begin position="182"/>
        <end position="204"/>
    </location>
</feature>
<proteinExistence type="inferred from homology"/>
<dbReference type="GO" id="GO:0016717">
    <property type="term" value="F:oxidoreductase activity, acting on paired donors, with oxidation of a pair of donors resulting in the reduction of molecular oxygen to two molecules of water"/>
    <property type="evidence" value="ECO:0007669"/>
    <property type="project" value="InterPro"/>
</dbReference>
<keyword evidence="3" id="KW-0444">Lipid biosynthesis</keyword>
<name>M7NQ80_9BACT</name>
<feature type="transmembrane region" description="Helical" evidence="12">
    <location>
        <begin position="158"/>
        <end position="176"/>
    </location>
</feature>
<sequence>MPAARCHVCMWAFCPRLTVVSLKHVCYVIIIFIFIAHWYLSLFCQTFFLHRYAAHKMYTMSPFWERFFYFATWATQGSSYLSPRAYAILHRMHHAYSDTPKDPHSPHHTKNLFTMMWETKDIYNEVYTHQVEVEERFRKDVPDWPAFDQMADTRWSRIGWGLFYVALYVLFINVLEMPGTHWWMYGLLPIHFLMGPVHGAIVNWSGHKYGYANFDNHDKSRNSLIIDFLMLGELFQNNHHKLPNRANFGVRWFEFDPIYPAVRLLSVMGVIKMRPKRVSISPQATTNAEAA</sequence>
<dbReference type="CDD" id="cd03505">
    <property type="entry name" value="Delta9-FADS-like"/>
    <property type="match status" value="1"/>
</dbReference>
<keyword evidence="15" id="KW-1185">Reference proteome</keyword>
<evidence type="ECO:0000256" key="4">
    <source>
        <dbReference type="ARBA" id="ARBA00022692"/>
    </source>
</evidence>
<comment type="subcellular location">
    <subcellularLocation>
        <location evidence="1">Membrane</location>
        <topology evidence="1">Multi-pass membrane protein</topology>
    </subcellularLocation>
</comment>
<comment type="caution">
    <text evidence="14">The sequence shown here is derived from an EMBL/GenBank/DDBJ whole genome shotgun (WGS) entry which is preliminary data.</text>
</comment>
<keyword evidence="11" id="KW-0275">Fatty acid biosynthesis</keyword>
<evidence type="ECO:0000256" key="10">
    <source>
        <dbReference type="ARBA" id="ARBA00023136"/>
    </source>
</evidence>
<keyword evidence="7" id="KW-0560">Oxidoreductase</keyword>
<keyword evidence="10 12" id="KW-0472">Membrane</keyword>
<organism evidence="14 15">
    <name type="scientific">Cesiribacter andamanensis AMV16</name>
    <dbReference type="NCBI Taxonomy" id="1279009"/>
    <lineage>
        <taxon>Bacteria</taxon>
        <taxon>Pseudomonadati</taxon>
        <taxon>Bacteroidota</taxon>
        <taxon>Cytophagia</taxon>
        <taxon>Cytophagales</taxon>
        <taxon>Cesiribacteraceae</taxon>
        <taxon>Cesiribacter</taxon>
    </lineage>
</organism>
<evidence type="ECO:0000256" key="7">
    <source>
        <dbReference type="ARBA" id="ARBA00023002"/>
    </source>
</evidence>
<evidence type="ECO:0000259" key="13">
    <source>
        <dbReference type="Pfam" id="PF00487"/>
    </source>
</evidence>
<evidence type="ECO:0000256" key="12">
    <source>
        <dbReference type="SAM" id="Phobius"/>
    </source>
</evidence>
<evidence type="ECO:0000256" key="11">
    <source>
        <dbReference type="ARBA" id="ARBA00023160"/>
    </source>
</evidence>
<evidence type="ECO:0000256" key="6">
    <source>
        <dbReference type="ARBA" id="ARBA00022989"/>
    </source>
</evidence>
<dbReference type="AlphaFoldDB" id="M7NQ80"/>
<dbReference type="eggNOG" id="COG1398">
    <property type="taxonomic scope" value="Bacteria"/>
</dbReference>
<evidence type="ECO:0000256" key="8">
    <source>
        <dbReference type="ARBA" id="ARBA00023004"/>
    </source>
</evidence>
<evidence type="ECO:0000313" key="14">
    <source>
        <dbReference type="EMBL" id="EMR00679.1"/>
    </source>
</evidence>
<evidence type="ECO:0000256" key="9">
    <source>
        <dbReference type="ARBA" id="ARBA00023098"/>
    </source>
</evidence>
<reference evidence="14 15" key="1">
    <citation type="journal article" date="2013" name="Genome Announc.">
        <title>Draft Genome Sequence of Cesiribacter andamanensis Strain AMV16T, Isolated from a Soil Sample from a Mud Volcano in the Andaman Islands, India.</title>
        <authorList>
            <person name="Shivaji S."/>
            <person name="Ara S."/>
            <person name="Begum Z."/>
            <person name="Srinivas T.N."/>
            <person name="Singh A."/>
            <person name="Kumar Pinnaka A."/>
        </authorList>
    </citation>
    <scope>NUCLEOTIDE SEQUENCE [LARGE SCALE GENOMIC DNA]</scope>
    <source>
        <strain evidence="14 15">AMV16</strain>
    </source>
</reference>
<comment type="similarity">
    <text evidence="2">Belongs to the fatty acid desaturase type 2 family.</text>
</comment>
<dbReference type="PANTHER" id="PTHR11351">
    <property type="entry name" value="ACYL-COA DESATURASE"/>
    <property type="match status" value="1"/>
</dbReference>
<evidence type="ECO:0000256" key="2">
    <source>
        <dbReference type="ARBA" id="ARBA00008749"/>
    </source>
</evidence>
<dbReference type="Pfam" id="PF00487">
    <property type="entry name" value="FA_desaturase"/>
    <property type="match status" value="1"/>
</dbReference>
<gene>
    <name evidence="14" type="ORF">ADICEAN_04199</name>
</gene>
<feature type="domain" description="Fatty acid desaturase" evidence="13">
    <location>
        <begin position="29"/>
        <end position="264"/>
    </location>
</feature>
<keyword evidence="8" id="KW-0408">Iron</keyword>
<dbReference type="InterPro" id="IPR015876">
    <property type="entry name" value="Acyl-CoA_DS"/>
</dbReference>
<accession>M7NQ80</accession>
<dbReference type="InterPro" id="IPR005804">
    <property type="entry name" value="FA_desaturase_dom"/>
</dbReference>
<dbReference type="Proteomes" id="UP000011910">
    <property type="component" value="Unassembled WGS sequence"/>
</dbReference>
<keyword evidence="4 12" id="KW-0812">Transmembrane</keyword>
<feature type="transmembrane region" description="Helical" evidence="12">
    <location>
        <begin position="27"/>
        <end position="49"/>
    </location>
</feature>
<evidence type="ECO:0000256" key="1">
    <source>
        <dbReference type="ARBA" id="ARBA00004141"/>
    </source>
</evidence>
<keyword evidence="9" id="KW-0443">Lipid metabolism</keyword>
<dbReference type="EMBL" id="AODQ01000211">
    <property type="protein sequence ID" value="EMR00679.1"/>
    <property type="molecule type" value="Genomic_DNA"/>
</dbReference>
<dbReference type="PATRIC" id="fig|1279009.4.peg.4226"/>
<dbReference type="GO" id="GO:0016020">
    <property type="term" value="C:membrane"/>
    <property type="evidence" value="ECO:0007669"/>
    <property type="project" value="UniProtKB-SubCell"/>
</dbReference>
<evidence type="ECO:0000256" key="5">
    <source>
        <dbReference type="ARBA" id="ARBA00022832"/>
    </source>
</evidence>
<dbReference type="STRING" id="1279009.ADICEAN_04199"/>
<keyword evidence="6 12" id="KW-1133">Transmembrane helix</keyword>
<dbReference type="PANTHER" id="PTHR11351:SF31">
    <property type="entry name" value="DESATURASE 1, ISOFORM A-RELATED"/>
    <property type="match status" value="1"/>
</dbReference>